<keyword evidence="1" id="KW-0808">Transferase</keyword>
<keyword evidence="2" id="KW-1185">Reference proteome</keyword>
<keyword evidence="1" id="KW-0489">Methyltransferase</keyword>
<dbReference type="GO" id="GO:0032259">
    <property type="term" value="P:methylation"/>
    <property type="evidence" value="ECO:0007669"/>
    <property type="project" value="UniProtKB-KW"/>
</dbReference>
<accession>A0A8J4X9E3</accession>
<reference evidence="1" key="1">
    <citation type="submission" date="2020-07" db="EMBL/GenBank/DDBJ databases">
        <title>Clarias magur genome sequencing, assembly and annotation.</title>
        <authorList>
            <person name="Kushwaha B."/>
            <person name="Kumar R."/>
            <person name="Das P."/>
            <person name="Joshi C.G."/>
            <person name="Kumar D."/>
            <person name="Nagpure N.S."/>
            <person name="Pandey M."/>
            <person name="Agarwal S."/>
            <person name="Srivastava S."/>
            <person name="Singh M."/>
            <person name="Sahoo L."/>
            <person name="Jayasankar P."/>
            <person name="Meher P.K."/>
            <person name="Koringa P.G."/>
            <person name="Iquebal M.A."/>
            <person name="Das S.P."/>
            <person name="Bit A."/>
            <person name="Patnaik S."/>
            <person name="Patel N."/>
            <person name="Shah T.M."/>
            <person name="Hinsu A."/>
            <person name="Jena J.K."/>
        </authorList>
    </citation>
    <scope>NUCLEOTIDE SEQUENCE</scope>
    <source>
        <strain evidence="1">CIFAMagur01</strain>
        <tissue evidence="1">Testis</tissue>
    </source>
</reference>
<organism evidence="1 2">
    <name type="scientific">Clarias magur</name>
    <name type="common">Asian catfish</name>
    <name type="synonym">Macropteronotus magur</name>
    <dbReference type="NCBI Taxonomy" id="1594786"/>
    <lineage>
        <taxon>Eukaryota</taxon>
        <taxon>Metazoa</taxon>
        <taxon>Chordata</taxon>
        <taxon>Craniata</taxon>
        <taxon>Vertebrata</taxon>
        <taxon>Euteleostomi</taxon>
        <taxon>Actinopterygii</taxon>
        <taxon>Neopterygii</taxon>
        <taxon>Teleostei</taxon>
        <taxon>Ostariophysi</taxon>
        <taxon>Siluriformes</taxon>
        <taxon>Clariidae</taxon>
        <taxon>Clarias</taxon>
    </lineage>
</organism>
<dbReference type="AlphaFoldDB" id="A0A8J4X9E3"/>
<evidence type="ECO:0000313" key="2">
    <source>
        <dbReference type="Proteomes" id="UP000727407"/>
    </source>
</evidence>
<comment type="caution">
    <text evidence="1">The sequence shown here is derived from an EMBL/GenBank/DDBJ whole genome shotgun (WGS) entry which is preliminary data.</text>
</comment>
<dbReference type="Proteomes" id="UP000727407">
    <property type="component" value="Unassembled WGS sequence"/>
</dbReference>
<evidence type="ECO:0000313" key="1">
    <source>
        <dbReference type="EMBL" id="KAF5889380.1"/>
    </source>
</evidence>
<sequence>MGIDSKPWSATEMPFCPHGPGRWAATPRTRICPSCARASCLSVRLVDGPQSINQTPVYKHAYNPSPFSACGFAQDGNTPGSAVL</sequence>
<name>A0A8J4X9E3_CLAMG</name>
<protein>
    <submittedName>
        <fullName evidence="1">Chemotaxis protein methyltransferase Cher2</fullName>
    </submittedName>
</protein>
<gene>
    <name evidence="1" type="primary">cheR2</name>
    <name evidence="1" type="ORF">DAT39_020913</name>
</gene>
<dbReference type="EMBL" id="QNUK01000819">
    <property type="protein sequence ID" value="KAF5889380.1"/>
    <property type="molecule type" value="Genomic_DNA"/>
</dbReference>
<proteinExistence type="predicted"/>
<dbReference type="GO" id="GO:0008168">
    <property type="term" value="F:methyltransferase activity"/>
    <property type="evidence" value="ECO:0007669"/>
    <property type="project" value="UniProtKB-KW"/>
</dbReference>